<feature type="transmembrane region" description="Helical" evidence="1">
    <location>
        <begin position="140"/>
        <end position="160"/>
    </location>
</feature>
<keyword evidence="1" id="KW-1133">Transmembrane helix</keyword>
<protein>
    <recommendedName>
        <fullName evidence="2">Histidine kinase N-terminal 7TM region domain-containing protein</fullName>
    </recommendedName>
</protein>
<evidence type="ECO:0000313" key="4">
    <source>
        <dbReference type="Proteomes" id="UP000005326"/>
    </source>
</evidence>
<keyword evidence="1" id="KW-0472">Membrane</keyword>
<dbReference type="AlphaFoldDB" id="B0MS93"/>
<evidence type="ECO:0000313" key="3">
    <source>
        <dbReference type="EMBL" id="EDR99661.1"/>
    </source>
</evidence>
<name>B0MS93_9FIRM</name>
<keyword evidence="1" id="KW-0812">Transmembrane</keyword>
<evidence type="ECO:0000256" key="1">
    <source>
        <dbReference type="SAM" id="Phobius"/>
    </source>
</evidence>
<dbReference type="Pfam" id="PF16927">
    <property type="entry name" value="HisKA_7TM"/>
    <property type="match status" value="1"/>
</dbReference>
<gene>
    <name evidence="3" type="ORF">EUBSIR_02733</name>
</gene>
<accession>B0MS93</accession>
<reference evidence="3" key="1">
    <citation type="submission" date="2007-10" db="EMBL/GenBank/DDBJ databases">
        <authorList>
            <person name="Fulton L."/>
            <person name="Clifton S."/>
            <person name="Fulton B."/>
            <person name="Xu J."/>
            <person name="Minx P."/>
            <person name="Pepin K.H."/>
            <person name="Johnson M."/>
            <person name="Thiruvilangam P."/>
            <person name="Bhonagiri V."/>
            <person name="Nash W.E."/>
            <person name="Mardis E.R."/>
            <person name="Wilson R.K."/>
        </authorList>
    </citation>
    <scope>NUCLEOTIDE SEQUENCE [LARGE SCALE GENOMIC DNA]</scope>
    <source>
        <strain evidence="3">DSM 15702</strain>
    </source>
</reference>
<reference evidence="3" key="2">
    <citation type="submission" date="2014-06" db="EMBL/GenBank/DDBJ databases">
        <title>Draft genome sequence of Eubacterium siraeum (DSM 15702).</title>
        <authorList>
            <person name="Sudarsanam P."/>
            <person name="Ley R."/>
            <person name="Guruge J."/>
            <person name="Turnbaugh P.J."/>
            <person name="Mahowald M."/>
            <person name="Liep D."/>
            <person name="Gordon J."/>
        </authorList>
    </citation>
    <scope>NUCLEOTIDE SEQUENCE</scope>
    <source>
        <strain evidence="3">DSM 15702</strain>
    </source>
</reference>
<feature type="transmembrane region" description="Helical" evidence="1">
    <location>
        <begin position="79"/>
        <end position="100"/>
    </location>
</feature>
<feature type="transmembrane region" description="Helical" evidence="1">
    <location>
        <begin position="112"/>
        <end position="133"/>
    </location>
</feature>
<keyword evidence="4" id="KW-1185">Reference proteome</keyword>
<evidence type="ECO:0000259" key="2">
    <source>
        <dbReference type="Pfam" id="PF16927"/>
    </source>
</evidence>
<organism evidence="3 4">
    <name type="scientific">[Eubacterium] siraeum DSM 15702</name>
    <dbReference type="NCBI Taxonomy" id="428128"/>
    <lineage>
        <taxon>Bacteria</taxon>
        <taxon>Bacillati</taxon>
        <taxon>Bacillota</taxon>
        <taxon>Clostridia</taxon>
        <taxon>Eubacteriales</taxon>
        <taxon>Oscillospiraceae</taxon>
        <taxon>Oscillospiraceae incertae sedis</taxon>
    </lineage>
</organism>
<dbReference type="EMBL" id="ABCA03000055">
    <property type="protein sequence ID" value="EDR99661.1"/>
    <property type="molecule type" value="Genomic_DNA"/>
</dbReference>
<comment type="caution">
    <text evidence="3">The sequence shown here is derived from an EMBL/GenBank/DDBJ whole genome shotgun (WGS) entry which is preliminary data.</text>
</comment>
<feature type="transmembrane region" description="Helical" evidence="1">
    <location>
        <begin position="219"/>
        <end position="239"/>
    </location>
</feature>
<feature type="transmembrane region" description="Helical" evidence="1">
    <location>
        <begin position="20"/>
        <end position="40"/>
    </location>
</feature>
<feature type="transmembrane region" description="Helical" evidence="1">
    <location>
        <begin position="186"/>
        <end position="207"/>
    </location>
</feature>
<feature type="transmembrane region" description="Helical" evidence="1">
    <location>
        <begin position="46"/>
        <end position="67"/>
    </location>
</feature>
<proteinExistence type="predicted"/>
<dbReference type="Proteomes" id="UP000005326">
    <property type="component" value="Unassembled WGS sequence"/>
</dbReference>
<dbReference type="InterPro" id="IPR031621">
    <property type="entry name" value="HisKA_7TM"/>
</dbReference>
<sequence>MLYWNKRGEQMKKRIARSSVLHIILIITAIAAAMLCRQLDRIGTMQIFGIIRSLIYIFMFLIWGITLRNRIVQIQAKRFMTSIAWLIVFWVAIRSVKFIIAQSPLAVRTLWYMYYIPMIFIPMFALLVALSLGKPENYRLPAVTSLLYIASVLMVIFVLTNDLHCLVFRFPGEREMWNDGDYSYAGGYYIVAGYMLLCTIGAFVALISKCRIPKARKTFIMPLLPVVAMVIYTLLYVSGEITGGTFIHRLAGDMTITVSLLTALSFECCIQCGLIRSNTYYIQLLRPCTVPALITDNDYNILLSSDCAEKIDREIMQMAKSSPVMLSNGKRLSSAKIKGGYVLWLDDLSELIEVNDKLAEAKDDLKDDYDLICEEYDLRNREAHILERDRIYDRISRETSGQIAILNSLTDRFEMSEDEDERRKLLGKMVVIGAYLKRRNNLIFISERSSMISEKELYLAFLELTDNLELYGVTCGLNIRLNKPVPAVAVMEMFDTFEKMIELSLDNLSAVNIFVTLNDGIFTMTVTAESSTDFNVMNGDFVTAVCDDDGEWQIVYRREAGRCKA</sequence>
<feature type="domain" description="Histidine kinase N-terminal 7TM region" evidence="2">
    <location>
        <begin position="57"/>
        <end position="264"/>
    </location>
</feature>